<name>A0A069QFT3_HOYLO</name>
<proteinExistence type="predicted"/>
<dbReference type="PROSITE" id="PS51750">
    <property type="entry name" value="BRO_N"/>
    <property type="match status" value="1"/>
</dbReference>
<reference evidence="3 4" key="1">
    <citation type="submission" date="2013-08" db="EMBL/GenBank/DDBJ databases">
        <authorList>
            <person name="Weinstock G."/>
            <person name="Sodergren E."/>
            <person name="Wylie T."/>
            <person name="Fulton L."/>
            <person name="Fulton R."/>
            <person name="Fronick C."/>
            <person name="O'Laughlin M."/>
            <person name="Godfrey J."/>
            <person name="Miner T."/>
            <person name="Herter B."/>
            <person name="Appelbaum E."/>
            <person name="Cordes M."/>
            <person name="Lek S."/>
            <person name="Wollam A."/>
            <person name="Pepin K.H."/>
            <person name="Palsikar V.B."/>
            <person name="Mitreva M."/>
            <person name="Wilson R.K."/>
        </authorList>
    </citation>
    <scope>NUCLEOTIDE SEQUENCE [LARGE SCALE GENOMIC DNA]</scope>
    <source>
        <strain evidence="3 4">ATCC 15930</strain>
    </source>
</reference>
<dbReference type="SMART" id="SM01040">
    <property type="entry name" value="Bro-N"/>
    <property type="match status" value="1"/>
</dbReference>
<accession>A0A069QFT3</accession>
<dbReference type="InterPro" id="IPR005039">
    <property type="entry name" value="Ant_C"/>
</dbReference>
<dbReference type="GO" id="GO:0003677">
    <property type="term" value="F:DNA binding"/>
    <property type="evidence" value="ECO:0007669"/>
    <property type="project" value="InterPro"/>
</dbReference>
<protein>
    <submittedName>
        <fullName evidence="3">BRO family protein</fullName>
    </submittedName>
</protein>
<sequence>MNNQITIFSNPQFGDIRTAGTSDNPLFCLADVCKALGLTQGHVRERISDGVVSTEPIMDALGRTQYANFVNEDGLYDVILDSRKPEAKVFRKWVTSEVLPSIRKTGGYIATAPEMSDAEILAKAVLVAQTTIANRETRIKQLENENASQKQLIAQMQKGNDYLNIILQSKGTLATTQVAADYGMSAVSFNKRLKEMRIQRKVNGQWILYTEFMGKGYVHSKTIAFQHSDGRPDTRLSTEWTQRGRMFLYNALKEAGILPLIERTDYKQLTQ</sequence>
<dbReference type="Pfam" id="PF03374">
    <property type="entry name" value="ANT"/>
    <property type="match status" value="1"/>
</dbReference>
<evidence type="ECO:0000256" key="1">
    <source>
        <dbReference type="SAM" id="Coils"/>
    </source>
</evidence>
<dbReference type="RefSeq" id="WP_026292500.1">
    <property type="nucleotide sequence ID" value="NZ_KB899214.1"/>
</dbReference>
<dbReference type="eggNOG" id="COG3617">
    <property type="taxonomic scope" value="Bacteria"/>
</dbReference>
<dbReference type="PANTHER" id="PTHR36180">
    <property type="entry name" value="DNA-BINDING PROTEIN-RELATED-RELATED"/>
    <property type="match status" value="1"/>
</dbReference>
<dbReference type="HOGENOM" id="CLU_046670_0_1_10"/>
<dbReference type="AlphaFoldDB" id="A0A069QFT3"/>
<dbReference type="PATRIC" id="fig|1122985.7.peg.2317"/>
<comment type="caution">
    <text evidence="3">The sequence shown here is derived from an EMBL/GenBank/DDBJ whole genome shotgun (WGS) entry which is preliminary data.</text>
</comment>
<feature type="domain" description="Bro-N" evidence="2">
    <location>
        <begin position="1"/>
        <end position="106"/>
    </location>
</feature>
<evidence type="ECO:0000259" key="2">
    <source>
        <dbReference type="PROSITE" id="PS51750"/>
    </source>
</evidence>
<dbReference type="PANTHER" id="PTHR36180:SF2">
    <property type="entry name" value="BRO FAMILY PROTEIN"/>
    <property type="match status" value="1"/>
</dbReference>
<dbReference type="EMBL" id="JNGW01000096">
    <property type="protein sequence ID" value="KDR51723.1"/>
    <property type="molecule type" value="Genomic_DNA"/>
</dbReference>
<gene>
    <name evidence="3" type="ORF">HMPREF1991_02236</name>
</gene>
<dbReference type="eggNOG" id="COG3645">
    <property type="taxonomic scope" value="Bacteria"/>
</dbReference>
<keyword evidence="1" id="KW-0175">Coiled coil</keyword>
<dbReference type="Proteomes" id="UP000027442">
    <property type="component" value="Unassembled WGS sequence"/>
</dbReference>
<evidence type="ECO:0000313" key="4">
    <source>
        <dbReference type="Proteomes" id="UP000027442"/>
    </source>
</evidence>
<organism evidence="3 4">
    <name type="scientific">Hoylesella loescheii DSM 19665 = JCM 12249 = ATCC 15930</name>
    <dbReference type="NCBI Taxonomy" id="1122985"/>
    <lineage>
        <taxon>Bacteria</taxon>
        <taxon>Pseudomonadati</taxon>
        <taxon>Bacteroidota</taxon>
        <taxon>Bacteroidia</taxon>
        <taxon>Bacteroidales</taxon>
        <taxon>Prevotellaceae</taxon>
        <taxon>Hoylesella</taxon>
    </lineage>
</organism>
<evidence type="ECO:0000313" key="3">
    <source>
        <dbReference type="EMBL" id="KDR51723.1"/>
    </source>
</evidence>
<keyword evidence="4" id="KW-1185">Reference proteome</keyword>
<dbReference type="InterPro" id="IPR003497">
    <property type="entry name" value="BRO_N_domain"/>
</dbReference>
<feature type="coiled-coil region" evidence="1">
    <location>
        <begin position="125"/>
        <end position="159"/>
    </location>
</feature>
<dbReference type="Pfam" id="PF02498">
    <property type="entry name" value="Bro-N"/>
    <property type="match status" value="1"/>
</dbReference>